<keyword evidence="2" id="KW-1185">Reference proteome</keyword>
<evidence type="ECO:0000313" key="2">
    <source>
        <dbReference type="Proteomes" id="UP001281305"/>
    </source>
</evidence>
<keyword evidence="1" id="KW-0378">Hydrolase</keyword>
<dbReference type="NCBIfam" id="TIGR00624">
    <property type="entry name" value="tag"/>
    <property type="match status" value="1"/>
</dbReference>
<dbReference type="PANTHER" id="PTHR30037:SF4">
    <property type="entry name" value="DNA-3-METHYLADENINE GLYCOSYLASE I"/>
    <property type="match status" value="1"/>
</dbReference>
<dbReference type="InterPro" id="IPR052891">
    <property type="entry name" value="DNA-3mA_glycosylase"/>
</dbReference>
<dbReference type="Gene3D" id="1.10.340.30">
    <property type="entry name" value="Hypothetical protein, domain 2"/>
    <property type="match status" value="1"/>
</dbReference>
<dbReference type="InterPro" id="IPR011257">
    <property type="entry name" value="DNA_glycosylase"/>
</dbReference>
<dbReference type="Proteomes" id="UP001281305">
    <property type="component" value="Chromosome"/>
</dbReference>
<dbReference type="EC" id="3.2.2.20" evidence="1"/>
<dbReference type="Pfam" id="PF03352">
    <property type="entry name" value="Adenine_glyco"/>
    <property type="match status" value="1"/>
</dbReference>
<organism evidence="1 2">
    <name type="scientific">Roseovarius rhodophyticola</name>
    <dbReference type="NCBI Taxonomy" id="3080827"/>
    <lineage>
        <taxon>Bacteria</taxon>
        <taxon>Pseudomonadati</taxon>
        <taxon>Pseudomonadota</taxon>
        <taxon>Alphaproteobacteria</taxon>
        <taxon>Rhodobacterales</taxon>
        <taxon>Roseobacteraceae</taxon>
        <taxon>Roseovarius</taxon>
    </lineage>
</organism>
<dbReference type="PANTHER" id="PTHR30037">
    <property type="entry name" value="DNA-3-METHYLADENINE GLYCOSYLASE 1"/>
    <property type="match status" value="1"/>
</dbReference>
<dbReference type="EMBL" id="CP146606">
    <property type="protein sequence ID" value="WYK16744.1"/>
    <property type="molecule type" value="Genomic_DNA"/>
</dbReference>
<proteinExistence type="predicted"/>
<gene>
    <name evidence="1" type="ORF">RZS32_009875</name>
</gene>
<sequence>MSDRCGWVGMDPIYEAYHDTEWGVPEYDSRALWEKLILDGFQAGLSWITILKKRDNFRAAFQGFDPNILATWGEAEVTHLLQDAGIIRHRGKIEATLSNARVWQEIEAETGFDTYLWTYMGGTPLQNQWRTLEEVPTETEISRAISKDLKKRGFKFCGPTIVYAFMQAVGMVNDHLVTCPCHEKVAKLGDRR</sequence>
<reference evidence="1 2" key="1">
    <citation type="submission" date="2024-02" db="EMBL/GenBank/DDBJ databases">
        <title>Roseovarius strain W115 nov., isolated from a marine algae.</title>
        <authorList>
            <person name="Lee M.W."/>
            <person name="Lee J.K."/>
            <person name="Kim J.M."/>
            <person name="Choi D.G."/>
            <person name="Baek J.H."/>
            <person name="Bayburt H."/>
            <person name="Jung J.J."/>
            <person name="Han D.M."/>
            <person name="Jeon C.O."/>
        </authorList>
    </citation>
    <scope>NUCLEOTIDE SEQUENCE [LARGE SCALE GENOMIC DNA]</scope>
    <source>
        <strain evidence="1 2">W115</strain>
    </source>
</reference>
<dbReference type="SUPFAM" id="SSF48150">
    <property type="entry name" value="DNA-glycosylase"/>
    <property type="match status" value="1"/>
</dbReference>
<dbReference type="GO" id="GO:0008725">
    <property type="term" value="F:DNA-3-methyladenine glycosylase activity"/>
    <property type="evidence" value="ECO:0007669"/>
    <property type="project" value="UniProtKB-EC"/>
</dbReference>
<evidence type="ECO:0000313" key="1">
    <source>
        <dbReference type="EMBL" id="WYK16744.1"/>
    </source>
</evidence>
<dbReference type="InterPro" id="IPR004597">
    <property type="entry name" value="Tag"/>
</dbReference>
<name>A0ABZ2TAM0_9RHOB</name>
<dbReference type="RefSeq" id="WP_317056812.1">
    <property type="nucleotide sequence ID" value="NZ_CP146606.1"/>
</dbReference>
<accession>A0ABZ2TAM0</accession>
<keyword evidence="1" id="KW-0326">Glycosidase</keyword>
<dbReference type="InterPro" id="IPR005019">
    <property type="entry name" value="Adenine_glyco"/>
</dbReference>
<protein>
    <submittedName>
        <fullName evidence="1">DNA-3-methyladenine glycosylase I</fullName>
        <ecNumber evidence="1">3.2.2.20</ecNumber>
    </submittedName>
</protein>